<dbReference type="EMBL" id="JAAGWY010000002">
    <property type="protein sequence ID" value="NEN06816.1"/>
    <property type="molecule type" value="Genomic_DNA"/>
</dbReference>
<proteinExistence type="predicted"/>
<gene>
    <name evidence="2" type="ORF">G3T36_13175</name>
</gene>
<dbReference type="GO" id="GO:0003677">
    <property type="term" value="F:DNA binding"/>
    <property type="evidence" value="ECO:0007669"/>
    <property type="project" value="InterPro"/>
</dbReference>
<dbReference type="SUPFAM" id="SSF47413">
    <property type="entry name" value="lambda repressor-like DNA-binding domains"/>
    <property type="match status" value="1"/>
</dbReference>
<dbReference type="InterPro" id="IPR010982">
    <property type="entry name" value="Lambda_DNA-bd_dom_sf"/>
</dbReference>
<feature type="domain" description="HTH cro/C1-type" evidence="1">
    <location>
        <begin position="16"/>
        <end position="70"/>
    </location>
</feature>
<name>A0A6L9XZS6_9MICO</name>
<comment type="caution">
    <text evidence="2">The sequence shown here is derived from an EMBL/GenBank/DDBJ whole genome shotgun (WGS) entry which is preliminary data.</text>
</comment>
<organism evidence="2 3">
    <name type="scientific">Leifsonia tongyongensis</name>
    <dbReference type="NCBI Taxonomy" id="1268043"/>
    <lineage>
        <taxon>Bacteria</taxon>
        <taxon>Bacillati</taxon>
        <taxon>Actinomycetota</taxon>
        <taxon>Actinomycetes</taxon>
        <taxon>Micrococcales</taxon>
        <taxon>Microbacteriaceae</taxon>
        <taxon>Leifsonia</taxon>
    </lineage>
</organism>
<accession>A0A6L9XZS6</accession>
<dbReference type="CDD" id="cd00093">
    <property type="entry name" value="HTH_XRE"/>
    <property type="match status" value="1"/>
</dbReference>
<dbReference type="SMART" id="SM00530">
    <property type="entry name" value="HTH_XRE"/>
    <property type="match status" value="1"/>
</dbReference>
<reference evidence="2 3" key="1">
    <citation type="journal article" date="2014" name="J. Microbiol.">
        <title>Diaminobutyricibacter tongyongensis gen. nov., sp. nov. and Homoserinibacter gongjuensis gen. nov., sp. nov. belong to the family Microbacteriaceae.</title>
        <authorList>
            <person name="Kim S.J."/>
            <person name="Ahn J.H."/>
            <person name="Weon H.Y."/>
            <person name="Hamada M."/>
            <person name="Suzuki K."/>
            <person name="Kwon S.W."/>
        </authorList>
    </citation>
    <scope>NUCLEOTIDE SEQUENCE [LARGE SCALE GENOMIC DNA]</scope>
    <source>
        <strain evidence="2 3">NBRC 108724</strain>
    </source>
</reference>
<evidence type="ECO:0000259" key="1">
    <source>
        <dbReference type="PROSITE" id="PS50943"/>
    </source>
</evidence>
<dbReference type="Proteomes" id="UP000474967">
    <property type="component" value="Unassembled WGS sequence"/>
</dbReference>
<dbReference type="RefSeq" id="WP_163290187.1">
    <property type="nucleotide sequence ID" value="NZ_JAAGWY010000002.1"/>
</dbReference>
<sequence>MPEPHSQAARLFGERVRDARIGLGLSQESIADLAEMHVTNFGKIERGVANPSLHTIVRIATVLGVDPATLVAGLGQGDLPERMHALTAAEYIRERNLRSGSAG</sequence>
<dbReference type="PROSITE" id="PS50943">
    <property type="entry name" value="HTH_CROC1"/>
    <property type="match status" value="1"/>
</dbReference>
<dbReference type="Pfam" id="PF13560">
    <property type="entry name" value="HTH_31"/>
    <property type="match status" value="1"/>
</dbReference>
<protein>
    <submittedName>
        <fullName evidence="2">Helix-turn-helix transcriptional regulator</fullName>
    </submittedName>
</protein>
<evidence type="ECO:0000313" key="2">
    <source>
        <dbReference type="EMBL" id="NEN06816.1"/>
    </source>
</evidence>
<keyword evidence="3" id="KW-1185">Reference proteome</keyword>
<evidence type="ECO:0000313" key="3">
    <source>
        <dbReference type="Proteomes" id="UP000474967"/>
    </source>
</evidence>
<dbReference type="AlphaFoldDB" id="A0A6L9XZS6"/>
<dbReference type="Gene3D" id="1.10.260.40">
    <property type="entry name" value="lambda repressor-like DNA-binding domains"/>
    <property type="match status" value="1"/>
</dbReference>
<dbReference type="InterPro" id="IPR001387">
    <property type="entry name" value="Cro/C1-type_HTH"/>
</dbReference>